<keyword evidence="2" id="KW-1185">Reference proteome</keyword>
<organism evidence="1 2">
    <name type="scientific">Sporanaerobium hydrogeniformans</name>
    <dbReference type="NCBI Taxonomy" id="3072179"/>
    <lineage>
        <taxon>Bacteria</taxon>
        <taxon>Bacillati</taxon>
        <taxon>Bacillota</taxon>
        <taxon>Clostridia</taxon>
        <taxon>Lachnospirales</taxon>
        <taxon>Lachnospiraceae</taxon>
        <taxon>Sporanaerobium</taxon>
    </lineage>
</organism>
<protein>
    <submittedName>
        <fullName evidence="1">Uncharacterized protein</fullName>
    </submittedName>
</protein>
<evidence type="ECO:0000313" key="2">
    <source>
        <dbReference type="Proteomes" id="UP000224460"/>
    </source>
</evidence>
<accession>A0AC61DHS7</accession>
<dbReference type="EMBL" id="PEDL01000001">
    <property type="protein sequence ID" value="PHV72126.1"/>
    <property type="molecule type" value="Genomic_DNA"/>
</dbReference>
<comment type="caution">
    <text evidence="1">The sequence shown here is derived from an EMBL/GenBank/DDBJ whole genome shotgun (WGS) entry which is preliminary data.</text>
</comment>
<reference evidence="1" key="1">
    <citation type="submission" date="2017-10" db="EMBL/GenBank/DDBJ databases">
        <title>Genome sequence of cellulolytic Lachnospiraceae bacterium XHS1971 isolated from hotspring sediment.</title>
        <authorList>
            <person name="Vasudevan G."/>
            <person name="Joshi A.J."/>
            <person name="Hivarkar S."/>
            <person name="Lanjekar V.B."/>
            <person name="Dhakephalkar P.K."/>
            <person name="Dagar S."/>
        </authorList>
    </citation>
    <scope>NUCLEOTIDE SEQUENCE</scope>
    <source>
        <strain evidence="1">XHS1971</strain>
    </source>
</reference>
<dbReference type="Proteomes" id="UP000224460">
    <property type="component" value="Unassembled WGS sequence"/>
</dbReference>
<evidence type="ECO:0000313" key="1">
    <source>
        <dbReference type="EMBL" id="PHV72126.1"/>
    </source>
</evidence>
<proteinExistence type="predicted"/>
<sequence>MATIKDVAKCAGVSVATVSRVLNNTAPVNEETRQKIESVMAELHYTPSMLARGMRKKQSKVVAVIVPSYENPYHIKLFKHIEEQAKRLGYRLILVCLEEDKTAEQSAVMDLMTRNVDGMIMCTYRGNKKDIKNIMDLSKRLPIVFMDNFEFDSEISSVVIDGYKGMYALTQHLIALGHRRIAYIDGNSGYKVANERRKGYEDCLKEQGLHLMKDLIYYADYEMSGGYEGARYFMEETPIRPTAILSSNDIMAIGAIGYLREKGFSIPKDVAVAGFDDIELCKIIQPNLTTYKQPLDRIAVEVVKLLNAKINRLITKEERRTIEGKLIIRGSTDESRPDQMFPSHE</sequence>
<name>A0AC61DHS7_9FIRM</name>
<gene>
    <name evidence="1" type="ORF">CS063_01210</name>
</gene>